<keyword evidence="2" id="KW-1185">Reference proteome</keyword>
<organism evidence="1 2">
    <name type="scientific">Homarus americanus</name>
    <name type="common">American lobster</name>
    <dbReference type="NCBI Taxonomy" id="6706"/>
    <lineage>
        <taxon>Eukaryota</taxon>
        <taxon>Metazoa</taxon>
        <taxon>Ecdysozoa</taxon>
        <taxon>Arthropoda</taxon>
        <taxon>Crustacea</taxon>
        <taxon>Multicrustacea</taxon>
        <taxon>Malacostraca</taxon>
        <taxon>Eumalacostraca</taxon>
        <taxon>Eucarida</taxon>
        <taxon>Decapoda</taxon>
        <taxon>Pleocyemata</taxon>
        <taxon>Astacidea</taxon>
        <taxon>Nephropoidea</taxon>
        <taxon>Nephropidae</taxon>
        <taxon>Homarus</taxon>
    </lineage>
</organism>
<sequence>MVKEAGDCPTMVKGSKSCPTMVKEVSDCPTMVEGSRWLSYHGGGKQVTVLSRWARSRWLSYHGGGSRWLSYHGGGKAGDCPTWWREVGGCSTMVEGSDCPIMVEGSR</sequence>
<proteinExistence type="predicted"/>
<accession>A0A8J5K5H5</accession>
<evidence type="ECO:0000313" key="2">
    <source>
        <dbReference type="Proteomes" id="UP000747542"/>
    </source>
</evidence>
<dbReference type="Proteomes" id="UP000747542">
    <property type="component" value="Unassembled WGS sequence"/>
</dbReference>
<comment type="caution">
    <text evidence="1">The sequence shown here is derived from an EMBL/GenBank/DDBJ whole genome shotgun (WGS) entry which is preliminary data.</text>
</comment>
<dbReference type="EMBL" id="JAHLQT010013124">
    <property type="protein sequence ID" value="KAG7171032.1"/>
    <property type="molecule type" value="Genomic_DNA"/>
</dbReference>
<reference evidence="1" key="1">
    <citation type="journal article" date="2021" name="Sci. Adv.">
        <title>The American lobster genome reveals insights on longevity, neural, and immune adaptations.</title>
        <authorList>
            <person name="Polinski J.M."/>
            <person name="Zimin A.V."/>
            <person name="Clark K.F."/>
            <person name="Kohn A.B."/>
            <person name="Sadowski N."/>
            <person name="Timp W."/>
            <person name="Ptitsyn A."/>
            <person name="Khanna P."/>
            <person name="Romanova D.Y."/>
            <person name="Williams P."/>
            <person name="Greenwood S.J."/>
            <person name="Moroz L.L."/>
            <person name="Walt D.R."/>
            <person name="Bodnar A.G."/>
        </authorList>
    </citation>
    <scope>NUCLEOTIDE SEQUENCE</scope>
    <source>
        <strain evidence="1">GMGI-L3</strain>
    </source>
</reference>
<evidence type="ECO:0000313" key="1">
    <source>
        <dbReference type="EMBL" id="KAG7171032.1"/>
    </source>
</evidence>
<name>A0A8J5K5H5_HOMAM</name>
<dbReference type="AlphaFoldDB" id="A0A8J5K5H5"/>
<protein>
    <submittedName>
        <fullName evidence="1">Uncharacterized protein</fullName>
    </submittedName>
</protein>
<gene>
    <name evidence="1" type="ORF">Hamer_G030328</name>
</gene>